<name>A0A9D1V0E9_9BACT</name>
<dbReference type="NCBIfam" id="TIGR00730">
    <property type="entry name" value="Rossman fold protein, TIGR00730 family"/>
    <property type="match status" value="1"/>
</dbReference>
<dbReference type="SUPFAM" id="SSF102405">
    <property type="entry name" value="MCP/YpsA-like"/>
    <property type="match status" value="1"/>
</dbReference>
<dbReference type="GO" id="GO:0008714">
    <property type="term" value="F:AMP nucleosidase activity"/>
    <property type="evidence" value="ECO:0007669"/>
    <property type="project" value="UniProtKB-EC"/>
</dbReference>
<organism evidence="4 5">
    <name type="scientific">Candidatus Odoribacter faecigallinarum</name>
    <dbReference type="NCBI Taxonomy" id="2838706"/>
    <lineage>
        <taxon>Bacteria</taxon>
        <taxon>Pseudomonadati</taxon>
        <taxon>Bacteroidota</taxon>
        <taxon>Bacteroidia</taxon>
        <taxon>Bacteroidales</taxon>
        <taxon>Odoribacteraceae</taxon>
        <taxon>Odoribacter</taxon>
    </lineage>
</organism>
<evidence type="ECO:0000313" key="5">
    <source>
        <dbReference type="Proteomes" id="UP000824202"/>
    </source>
</evidence>
<comment type="caution">
    <text evidence="4">The sequence shown here is derived from an EMBL/GenBank/DDBJ whole genome shotgun (WGS) entry which is preliminary data.</text>
</comment>
<comment type="catalytic activity">
    <reaction evidence="1">
        <text>AMP + H2O = D-ribose 5-phosphate + adenine</text>
        <dbReference type="Rhea" id="RHEA:20129"/>
        <dbReference type="ChEBI" id="CHEBI:15377"/>
        <dbReference type="ChEBI" id="CHEBI:16708"/>
        <dbReference type="ChEBI" id="CHEBI:78346"/>
        <dbReference type="ChEBI" id="CHEBI:456215"/>
        <dbReference type="EC" id="3.2.2.4"/>
    </reaction>
</comment>
<protein>
    <recommendedName>
        <fullName evidence="3">Cytokinin riboside 5'-monophosphate phosphoribohydrolase</fullName>
        <ecNumber evidence="3">3.2.2.n1</ecNumber>
    </recommendedName>
</protein>
<evidence type="ECO:0000256" key="3">
    <source>
        <dbReference type="RuleBase" id="RU363015"/>
    </source>
</evidence>
<dbReference type="PANTHER" id="PTHR31223">
    <property type="entry name" value="LOG FAMILY PROTEIN YJL055W"/>
    <property type="match status" value="1"/>
</dbReference>
<evidence type="ECO:0000313" key="4">
    <source>
        <dbReference type="EMBL" id="HIX03772.1"/>
    </source>
</evidence>
<gene>
    <name evidence="4" type="ORF">H9863_06610</name>
</gene>
<keyword evidence="3" id="KW-0378">Hydrolase</keyword>
<dbReference type="InterPro" id="IPR005269">
    <property type="entry name" value="LOG"/>
</dbReference>
<dbReference type="GO" id="GO:0005829">
    <property type="term" value="C:cytosol"/>
    <property type="evidence" value="ECO:0007669"/>
    <property type="project" value="TreeGrafter"/>
</dbReference>
<dbReference type="Pfam" id="PF03641">
    <property type="entry name" value="Lysine_decarbox"/>
    <property type="match status" value="1"/>
</dbReference>
<evidence type="ECO:0000256" key="1">
    <source>
        <dbReference type="ARBA" id="ARBA00000274"/>
    </source>
</evidence>
<dbReference type="Gene3D" id="3.40.50.450">
    <property type="match status" value="1"/>
</dbReference>
<accession>A0A9D1V0E9</accession>
<comment type="similarity">
    <text evidence="2 3">Belongs to the LOG family.</text>
</comment>
<keyword evidence="3" id="KW-0203">Cytokinin biosynthesis</keyword>
<dbReference type="PANTHER" id="PTHR31223:SF70">
    <property type="entry name" value="LOG FAMILY PROTEIN YJL055W"/>
    <property type="match status" value="1"/>
</dbReference>
<dbReference type="InterPro" id="IPR031100">
    <property type="entry name" value="LOG_fam"/>
</dbReference>
<dbReference type="Proteomes" id="UP000824202">
    <property type="component" value="Unassembled WGS sequence"/>
</dbReference>
<sequence length="188" mass="20803">MDNIAVFCASSGLIDEIYKQDAQKLGEVIGKRGWQLVFGGTNRGLMRIVGNATMSAGGKTLGIIPACLQERGIAAQWVTTQIVTPDMKERKALMRSHADAFVALPGGWGTLEEIIEVITLKQLGEHTKPIVFLNTNGFYEEFLFFIAQAREKKFISHAYDSLYYVANNVEEAIAYLDAYVAKDVASKY</sequence>
<reference evidence="4" key="1">
    <citation type="journal article" date="2021" name="PeerJ">
        <title>Extensive microbial diversity within the chicken gut microbiome revealed by metagenomics and culture.</title>
        <authorList>
            <person name="Gilroy R."/>
            <person name="Ravi A."/>
            <person name="Getino M."/>
            <person name="Pursley I."/>
            <person name="Horton D.L."/>
            <person name="Alikhan N.F."/>
            <person name="Baker D."/>
            <person name="Gharbi K."/>
            <person name="Hall N."/>
            <person name="Watson M."/>
            <person name="Adriaenssens E.M."/>
            <person name="Foster-Nyarko E."/>
            <person name="Jarju S."/>
            <person name="Secka A."/>
            <person name="Antonio M."/>
            <person name="Oren A."/>
            <person name="Chaudhuri R.R."/>
            <person name="La Ragione R."/>
            <person name="Hildebrand F."/>
            <person name="Pallen M.J."/>
        </authorList>
    </citation>
    <scope>NUCLEOTIDE SEQUENCE</scope>
    <source>
        <strain evidence="4">23274</strain>
    </source>
</reference>
<reference evidence="4" key="2">
    <citation type="submission" date="2021-04" db="EMBL/GenBank/DDBJ databases">
        <authorList>
            <person name="Gilroy R."/>
        </authorList>
    </citation>
    <scope>NUCLEOTIDE SEQUENCE</scope>
    <source>
        <strain evidence="4">23274</strain>
    </source>
</reference>
<dbReference type="GO" id="GO:0009691">
    <property type="term" value="P:cytokinin biosynthetic process"/>
    <property type="evidence" value="ECO:0007669"/>
    <property type="project" value="UniProtKB-UniRule"/>
</dbReference>
<evidence type="ECO:0000256" key="2">
    <source>
        <dbReference type="ARBA" id="ARBA00006763"/>
    </source>
</evidence>
<dbReference type="AlphaFoldDB" id="A0A9D1V0E9"/>
<dbReference type="EC" id="3.2.2.n1" evidence="3"/>
<proteinExistence type="inferred from homology"/>
<dbReference type="EMBL" id="DXFT01000126">
    <property type="protein sequence ID" value="HIX03772.1"/>
    <property type="molecule type" value="Genomic_DNA"/>
</dbReference>